<dbReference type="KEGG" id="haer:DU502_15420"/>
<keyword evidence="4" id="KW-1185">Reference proteome</keyword>
<dbReference type="RefSeq" id="WP_121921638.1">
    <property type="nucleotide sequence ID" value="NZ_CP034145.1"/>
</dbReference>
<organism evidence="2 3">
    <name type="scientific">Haloplanus aerogenes</name>
    <dbReference type="NCBI Taxonomy" id="660522"/>
    <lineage>
        <taxon>Archaea</taxon>
        <taxon>Methanobacteriati</taxon>
        <taxon>Methanobacteriota</taxon>
        <taxon>Stenosarchaea group</taxon>
        <taxon>Halobacteria</taxon>
        <taxon>Halobacteriales</taxon>
        <taxon>Haloferacaceae</taxon>
        <taxon>Haloplanus</taxon>
    </lineage>
</organism>
<dbReference type="EMBL" id="CP034145">
    <property type="protein sequence ID" value="AZH26679.1"/>
    <property type="molecule type" value="Genomic_DNA"/>
</dbReference>
<protein>
    <recommendedName>
        <fullName evidence="5">Homeodomain-like domain-containing protein</fullName>
    </recommendedName>
</protein>
<evidence type="ECO:0000313" key="3">
    <source>
        <dbReference type="Proteomes" id="UP000277326"/>
    </source>
</evidence>
<proteinExistence type="predicted"/>
<dbReference type="Proteomes" id="UP000277326">
    <property type="component" value="Unassembled WGS sequence"/>
</dbReference>
<sequence length="76" mass="8718">MEADRILNEYDLSKETAARYIDAITRMNQSETAEEIGVSRQTVNRYKNVFAEMTAQERSLLIASLAQDQFLEQATE</sequence>
<dbReference type="Proteomes" id="UP000282007">
    <property type="component" value="Chromosome"/>
</dbReference>
<gene>
    <name evidence="2" type="ORF">ATH50_3073</name>
    <name evidence="1" type="ORF">DU502_15420</name>
</gene>
<evidence type="ECO:0008006" key="5">
    <source>
        <dbReference type="Google" id="ProtNLM"/>
    </source>
</evidence>
<dbReference type="AlphaFoldDB" id="A0A3M0CV84"/>
<dbReference type="EMBL" id="REFS01000006">
    <property type="protein sequence ID" value="RMB12917.1"/>
    <property type="molecule type" value="Genomic_DNA"/>
</dbReference>
<reference evidence="1 4" key="2">
    <citation type="submission" date="2018-07" db="EMBL/GenBank/DDBJ databases">
        <title>Genome sequences of Haloplanus aerogenes JCM 16430T.</title>
        <authorList>
            <person name="Kim Y.B."/>
            <person name="Roh S.W."/>
        </authorList>
    </citation>
    <scope>NUCLEOTIDE SEQUENCE [LARGE SCALE GENOMIC DNA]</scope>
    <source>
        <strain evidence="1 4">JCM 16430</strain>
    </source>
</reference>
<reference evidence="2 3" key="1">
    <citation type="journal article" date="2015" name="Stand. Genomic Sci.">
        <title>Genomic Encyclopedia of Bacterial and Archaeal Type Strains, Phase III: the genomes of soil and plant-associated and newly described type strains.</title>
        <authorList>
            <person name="Whitman W.B."/>
            <person name="Woyke T."/>
            <person name="Klenk H.P."/>
            <person name="Zhou Y."/>
            <person name="Lilburn T.G."/>
            <person name="Beck B.J."/>
            <person name="De Vos P."/>
            <person name="Vandamme P."/>
            <person name="Eisen J.A."/>
            <person name="Garrity G."/>
            <person name="Hugenholtz P."/>
            <person name="Kyrpides N.C."/>
        </authorList>
    </citation>
    <scope>NUCLEOTIDE SEQUENCE [LARGE SCALE GENOMIC DNA]</scope>
    <source>
        <strain evidence="2 3">CGMCC 1.10124</strain>
    </source>
</reference>
<dbReference type="GeneID" id="38472704"/>
<reference evidence="2" key="3">
    <citation type="submission" date="2018-10" db="EMBL/GenBank/DDBJ databases">
        <authorList>
            <person name="Whitman W."/>
            <person name="Huntemann M."/>
            <person name="Clum A."/>
            <person name="Pillay M."/>
            <person name="Palaniappan K."/>
            <person name="Varghese N."/>
            <person name="Mikhailova N."/>
            <person name="Stamatis D."/>
            <person name="Reddy T."/>
            <person name="Daum C."/>
            <person name="Shapiro N."/>
            <person name="Ivanova N."/>
            <person name="Kyrpides N."/>
            <person name="Woyke T."/>
        </authorList>
    </citation>
    <scope>NUCLEOTIDE SEQUENCE</scope>
    <source>
        <strain evidence="2">CGMCC 1.10124</strain>
    </source>
</reference>
<name>A0A3M0CV84_9EURY</name>
<evidence type="ECO:0000313" key="4">
    <source>
        <dbReference type="Proteomes" id="UP000282007"/>
    </source>
</evidence>
<dbReference type="OrthoDB" id="350644at2157"/>
<evidence type="ECO:0000313" key="1">
    <source>
        <dbReference type="EMBL" id="AZH26679.1"/>
    </source>
</evidence>
<evidence type="ECO:0000313" key="2">
    <source>
        <dbReference type="EMBL" id="RMB12917.1"/>
    </source>
</evidence>
<accession>A0A3M0CV84</accession>